<evidence type="ECO:0000259" key="3">
    <source>
        <dbReference type="Pfam" id="PF25778"/>
    </source>
</evidence>
<dbReference type="PROSITE" id="PS51257">
    <property type="entry name" value="PROKAR_LIPOPROTEIN"/>
    <property type="match status" value="1"/>
</dbReference>
<accession>A0A2U3K7L9</accession>
<reference evidence="5" key="1">
    <citation type="submission" date="2018-02" db="EMBL/GenBank/DDBJ databases">
        <authorList>
            <person name="Hausmann B."/>
        </authorList>
    </citation>
    <scope>NUCLEOTIDE SEQUENCE [LARGE SCALE GENOMIC DNA]</scope>
    <source>
        <strain evidence="5">Peat soil MAG SbA1</strain>
    </source>
</reference>
<dbReference type="InterPro" id="IPR052918">
    <property type="entry name" value="Motility_Chemotaxis_Reg"/>
</dbReference>
<dbReference type="Pfam" id="PF01345">
    <property type="entry name" value="DUF11"/>
    <property type="match status" value="1"/>
</dbReference>
<feature type="domain" description="DUF11" evidence="2">
    <location>
        <begin position="886"/>
        <end position="975"/>
    </location>
</feature>
<dbReference type="InterPro" id="IPR001434">
    <property type="entry name" value="OmcB-like_DUF11"/>
</dbReference>
<dbReference type="InterPro" id="IPR010620">
    <property type="entry name" value="SBBP_repeat"/>
</dbReference>
<sequence>MNENCRGLGTSVVRLRFLAAGLTLLVAGCVVLGLGSRSLPTAAKAVDQFSPQPTLAASLAPTERVAGFAARARSLFAGLPLMFEPNQGQANLDPADPHARFLARGSGYSLLLGSEGATLRLYSHARSTHDLSKNSSSSVRVESLEMKLAGANPAASLTGTDLLPGKTNYLLGNDPAKWRRGVPQFARVRFEQIYPGINLVFYGNQGHLEYDFQVAPGADPAQVEVEFDGAQPLQLNDGALVIPCAGARGEGASVRLEAPRVYQEIAGREQPVEARFVLRNAHRAGFAIGAYDRSRELVIDPVLSFATYFGGAGNELNTSVAVDGSQNIYLAGSTNSPNLATTGVLQTSLAGAQNVYIAKITPPLGSTPAALDYVTYLGGTGTDYPVGIQVDAAGNAYVAGTTASPKFPTTETAYQTVPEVPGTHVFVSVLNPSASALTYSTYLSGNNTDIASGMTIDAKQNVYVTGTTYSNDVPSVSDQFPASTLPEQQAYQFYPRAKIQFFLTEVSTTATGIGSIPYSTYFGGGAFYTPTPIATGGGVAVDVNQNVYFTGTTNFVYTGTSSTTDFPILNAYQPCLDQPPPTVIVGTPTCSNTSTTSNSDAFVAKLNLNSSVAQGAQLQWSTYLGGTQSDYGNGVALDPTGAANVYVTGTTNSPDFVPPSTLSQIASFQKCLNNLFTGSGTAITCTTQTNPAPNDAYVARLSNPTNSTTGTPTNVSLTYFSYLGGQDNDEGLAITVDYANGALITGWTQSPTQQTLASPTPPAGSFPVFPYPSPIQSQLNGTQDAFIARLNTAASITGQTTTGSWTTYYGGSTPSTGTGAQALGQGTGIALDTNQNLYVAGSTNATDLQLAKPLQAQNNGGYDAFVTQVATAASLSITGVLTLGPNQTYISAGNQATFTYTLTNNGPDLATGITVTDNIGPAITGISLSYVSGSAVPGGDCSFASTSSIVTCSIPSLQAGSTATITITLAPAASGSGTQAEFNGGAVQATALNAINTATTSVPAQMSDFTLSVSPVNVAVPTAGDTAVYQVQLIPHPVYGSGISLSVSIPAGLTGSTQSFTTSPVTLQGTSGATTTLNVTTTARPITTPTASLWTRPFYAVWFAVPGLALLGLRGDRRRRRIAGVLLLSLVFALILLQPACSKTSTPPPVSGTQAGTYTLTIAATSGSDTKNTSIVLTVP</sequence>
<evidence type="ECO:0000259" key="2">
    <source>
        <dbReference type="Pfam" id="PF01345"/>
    </source>
</evidence>
<dbReference type="EMBL" id="OMOD01000049">
    <property type="protein sequence ID" value="SPF35672.1"/>
    <property type="molecule type" value="Genomic_DNA"/>
</dbReference>
<evidence type="ECO:0000313" key="4">
    <source>
        <dbReference type="EMBL" id="SPF35672.1"/>
    </source>
</evidence>
<dbReference type="AlphaFoldDB" id="A0A2U3K7L9"/>
<protein>
    <submittedName>
        <fullName evidence="4">Uncharacterized protein</fullName>
    </submittedName>
</protein>
<dbReference type="PANTHER" id="PTHR35580">
    <property type="entry name" value="CELL SURFACE GLYCOPROTEIN (S-LAYER PROTEIN)-LIKE PROTEIN"/>
    <property type="match status" value="1"/>
</dbReference>
<gene>
    <name evidence="4" type="ORF">SBA1_1420011</name>
</gene>
<organism evidence="4 5">
    <name type="scientific">Candidatus Sulfotelmatobacter kueseliae</name>
    <dbReference type="NCBI Taxonomy" id="2042962"/>
    <lineage>
        <taxon>Bacteria</taxon>
        <taxon>Pseudomonadati</taxon>
        <taxon>Acidobacteriota</taxon>
        <taxon>Terriglobia</taxon>
        <taxon>Terriglobales</taxon>
        <taxon>Candidatus Korobacteraceae</taxon>
        <taxon>Candidatus Sulfotelmatobacter</taxon>
    </lineage>
</organism>
<dbReference type="Pfam" id="PF06739">
    <property type="entry name" value="SBBP"/>
    <property type="match status" value="5"/>
</dbReference>
<feature type="transmembrane region" description="Helical" evidence="1">
    <location>
        <begin position="1122"/>
        <end position="1140"/>
    </location>
</feature>
<keyword evidence="1" id="KW-1133">Transmembrane helix</keyword>
<evidence type="ECO:0000313" key="5">
    <source>
        <dbReference type="Proteomes" id="UP000238701"/>
    </source>
</evidence>
<feature type="domain" description="DUF7948" evidence="3">
    <location>
        <begin position="83"/>
        <end position="302"/>
    </location>
</feature>
<dbReference type="InterPro" id="IPR011042">
    <property type="entry name" value="6-blade_b-propeller_TolB-like"/>
</dbReference>
<name>A0A2U3K7L9_9BACT</name>
<evidence type="ECO:0000256" key="1">
    <source>
        <dbReference type="SAM" id="Phobius"/>
    </source>
</evidence>
<keyword evidence="1" id="KW-0472">Membrane</keyword>
<keyword evidence="1" id="KW-0812">Transmembrane</keyword>
<dbReference type="Pfam" id="PF25778">
    <property type="entry name" value="DUF7948"/>
    <property type="match status" value="1"/>
</dbReference>
<dbReference type="PANTHER" id="PTHR35580:SF1">
    <property type="entry name" value="PHYTASE-LIKE DOMAIN-CONTAINING PROTEIN"/>
    <property type="match status" value="1"/>
</dbReference>
<dbReference type="Gene3D" id="2.120.10.30">
    <property type="entry name" value="TolB, C-terminal domain"/>
    <property type="match status" value="1"/>
</dbReference>
<feature type="transmembrane region" description="Helical" evidence="1">
    <location>
        <begin position="1093"/>
        <end position="1113"/>
    </location>
</feature>
<dbReference type="Gene3D" id="2.60.40.1170">
    <property type="entry name" value="Mu homology domain, subdomain B"/>
    <property type="match status" value="1"/>
</dbReference>
<proteinExistence type="predicted"/>
<dbReference type="InterPro" id="IPR057708">
    <property type="entry name" value="DUF7948"/>
</dbReference>
<dbReference type="Proteomes" id="UP000238701">
    <property type="component" value="Unassembled WGS sequence"/>
</dbReference>